<evidence type="ECO:0000313" key="1">
    <source>
        <dbReference type="EMBL" id="RZT90041.1"/>
    </source>
</evidence>
<comment type="caution">
    <text evidence="1">The sequence shown here is derived from an EMBL/GenBank/DDBJ whole genome shotgun (WGS) entry which is preliminary data.</text>
</comment>
<dbReference type="Gene3D" id="3.30.70.270">
    <property type="match status" value="1"/>
</dbReference>
<dbReference type="RefSeq" id="WP_014237823.1">
    <property type="nucleotide sequence ID" value="NZ_SHKM01000001.1"/>
</dbReference>
<name>A0ABY0ISS7_9RHOO</name>
<protein>
    <submittedName>
        <fullName evidence="1">Diguanylate cyclase with GGDEF domain</fullName>
    </submittedName>
</protein>
<evidence type="ECO:0000313" key="2">
    <source>
        <dbReference type="Proteomes" id="UP000292136"/>
    </source>
</evidence>
<reference evidence="1 2" key="1">
    <citation type="submission" date="2019-02" db="EMBL/GenBank/DDBJ databases">
        <title>Genomic Encyclopedia of Type Strains, Phase IV (KMG-IV): sequencing the most valuable type-strain genomes for metagenomic binning, comparative biology and taxonomic classification.</title>
        <authorList>
            <person name="Goeker M."/>
        </authorList>
    </citation>
    <scope>NUCLEOTIDE SEQUENCE [LARGE SCALE GENOMIC DNA]</scope>
    <source>
        <strain evidence="1 2">DSM 21223</strain>
    </source>
</reference>
<dbReference type="InterPro" id="IPR043128">
    <property type="entry name" value="Rev_trsase/Diguanyl_cyclase"/>
</dbReference>
<dbReference type="InterPro" id="IPR029787">
    <property type="entry name" value="Nucleotide_cyclase"/>
</dbReference>
<organism evidence="1 2">
    <name type="scientific">Azospira oryzae</name>
    <dbReference type="NCBI Taxonomy" id="146939"/>
    <lineage>
        <taxon>Bacteria</taxon>
        <taxon>Pseudomonadati</taxon>
        <taxon>Pseudomonadota</taxon>
        <taxon>Betaproteobacteria</taxon>
        <taxon>Rhodocyclales</taxon>
        <taxon>Rhodocyclaceae</taxon>
        <taxon>Azospira</taxon>
    </lineage>
</organism>
<dbReference type="SUPFAM" id="SSF55073">
    <property type="entry name" value="Nucleotide cyclase"/>
    <property type="match status" value="1"/>
</dbReference>
<accession>A0ABY0ISS7</accession>
<sequence>MLHEDVEQFGNFLFTLEWLLEVSARYDSNIHFHLVHVDFGSPHILGETYGAQAASLKLHEVQDALGQTLRKTDLVARHGVDFWIIMPSDPSIDPLSTRLREIIEVASQCGLEIVGRDISFFSLKQGHPELGLNCSGMDFLAYLKHNHSRLALHELELPAQN</sequence>
<keyword evidence="2" id="KW-1185">Reference proteome</keyword>
<dbReference type="EMBL" id="SHKM01000001">
    <property type="protein sequence ID" value="RZT90041.1"/>
    <property type="molecule type" value="Genomic_DNA"/>
</dbReference>
<proteinExistence type="predicted"/>
<dbReference type="Proteomes" id="UP000292136">
    <property type="component" value="Unassembled WGS sequence"/>
</dbReference>
<gene>
    <name evidence="1" type="ORF">EV678_0852</name>
</gene>